<dbReference type="EMBL" id="QNTU01000017">
    <property type="protein sequence ID" value="RBI65519.1"/>
    <property type="molecule type" value="Genomic_DNA"/>
</dbReference>
<accession>A0A365TKN8</accession>
<evidence type="ECO:0000313" key="2">
    <source>
        <dbReference type="EMBL" id="RBI65519.1"/>
    </source>
</evidence>
<dbReference type="AlphaFoldDB" id="A0A365TKN8"/>
<evidence type="ECO:0000256" key="1">
    <source>
        <dbReference type="SAM" id="SignalP"/>
    </source>
</evidence>
<feature type="chain" id="PRO_5016661663" evidence="1">
    <location>
        <begin position="41"/>
        <end position="201"/>
    </location>
</feature>
<reference evidence="3" key="1">
    <citation type="submission" date="2018-06" db="EMBL/GenBank/DDBJ databases">
        <title>Whole genome sequencing of four bacterial strains from South Shetland trench revealing bio-synthetic gene clusters.</title>
        <authorList>
            <person name="Abdel-Mageed W.M."/>
            <person name="Lehri B."/>
            <person name="Jarmusch S."/>
            <person name="Miranda K."/>
            <person name="Goodfellow M."/>
            <person name="Jaspars M."/>
            <person name="Karlyshev A.V."/>
        </authorList>
    </citation>
    <scope>NUCLEOTIDE SEQUENCE [LARGE SCALE GENOMIC DNA]</scope>
    <source>
        <strain evidence="3">SST4</strain>
    </source>
</reference>
<evidence type="ECO:0000313" key="3">
    <source>
        <dbReference type="Proteomes" id="UP000252204"/>
    </source>
</evidence>
<proteinExistence type="predicted"/>
<gene>
    <name evidence="2" type="ORF">DQ400_18040</name>
</gene>
<dbReference type="OrthoDB" id="6171523at2"/>
<keyword evidence="3" id="KW-1185">Reference proteome</keyword>
<feature type="signal peptide" evidence="1">
    <location>
        <begin position="1"/>
        <end position="40"/>
    </location>
</feature>
<keyword evidence="1" id="KW-0732">Signal</keyword>
<organism evidence="2 3">
    <name type="scientific">Vreelandella sulfidaeris</name>
    <dbReference type="NCBI Taxonomy" id="115553"/>
    <lineage>
        <taxon>Bacteria</taxon>
        <taxon>Pseudomonadati</taxon>
        <taxon>Pseudomonadota</taxon>
        <taxon>Gammaproteobacteria</taxon>
        <taxon>Oceanospirillales</taxon>
        <taxon>Halomonadaceae</taxon>
        <taxon>Vreelandella</taxon>
    </lineage>
</organism>
<protein>
    <submittedName>
        <fullName evidence="2">Uncharacterized protein</fullName>
    </submittedName>
</protein>
<sequence length="201" mass="22566">MAQIMMATLASRFHSSMLIAKSVLMAMAVPLMVAMSEANAATFNTERVANHDHWQSMILSLGGEQHYRAVETHSYSDATLSLNATQGVCDLPWLEMRVTLEQQQGESRAVNLVPARLRVDEQPMIDTMAEFITERGDDGFYVHFYLSDLESLMTDMRQGEQLFLGFDQEEREPWYMTFSLQGADAAISRMLGQCENNGPAA</sequence>
<dbReference type="RefSeq" id="WP_113271054.1">
    <property type="nucleotide sequence ID" value="NZ_QNTU01000017.1"/>
</dbReference>
<dbReference type="Proteomes" id="UP000252204">
    <property type="component" value="Unassembled WGS sequence"/>
</dbReference>
<comment type="caution">
    <text evidence="2">The sequence shown here is derived from an EMBL/GenBank/DDBJ whole genome shotgun (WGS) entry which is preliminary data.</text>
</comment>
<name>A0A365TKN8_9GAMM</name>